<name>M9LIF9_PAEPP</name>
<keyword evidence="2" id="KW-1185">Reference proteome</keyword>
<sequence>MNCKVPNCKHAATTTWATVPVCEMHYDVIDYEHEQYYKAYQDERVVYNRIKHLVPFEDMRQ</sequence>
<reference evidence="1 2" key="1">
    <citation type="submission" date="2012-10" db="EMBL/GenBank/DDBJ databases">
        <title>Draft Genome Sequence of Paenibacillus popilliae ATCC 14706T.</title>
        <authorList>
            <person name="Iiyama K."/>
            <person name="Mori K."/>
            <person name="Mon H."/>
            <person name="Chieda Y."/>
            <person name="Lee J.M."/>
            <person name="Kusakabe T."/>
            <person name="Tashiro K."/>
            <person name="Asano S."/>
            <person name="Yasunaga-Aoki C."/>
            <person name="Shimizu S."/>
        </authorList>
    </citation>
    <scope>NUCLEOTIDE SEQUENCE [LARGE SCALE GENOMIC DNA]</scope>
    <source>
        <strain evidence="1 2">ATCC 14706</strain>
    </source>
</reference>
<organism evidence="1 2">
    <name type="scientific">Paenibacillus popilliae ATCC 14706</name>
    <dbReference type="NCBI Taxonomy" id="1212764"/>
    <lineage>
        <taxon>Bacteria</taxon>
        <taxon>Bacillati</taxon>
        <taxon>Bacillota</taxon>
        <taxon>Bacilli</taxon>
        <taxon>Bacillales</taxon>
        <taxon>Paenibacillaceae</taxon>
        <taxon>Paenibacillus</taxon>
    </lineage>
</organism>
<evidence type="ECO:0000313" key="2">
    <source>
        <dbReference type="Proteomes" id="UP000029453"/>
    </source>
</evidence>
<dbReference type="AlphaFoldDB" id="M9LIF9"/>
<gene>
    <name evidence="1" type="ORF">PPOP_2225</name>
</gene>
<comment type="caution">
    <text evidence="1">The sequence shown here is derived from an EMBL/GenBank/DDBJ whole genome shotgun (WGS) entry which is preliminary data.</text>
</comment>
<dbReference type="Proteomes" id="UP000029453">
    <property type="component" value="Unassembled WGS sequence"/>
</dbReference>
<dbReference type="EMBL" id="BALG01000154">
    <property type="protein sequence ID" value="GAC42865.1"/>
    <property type="molecule type" value="Genomic_DNA"/>
</dbReference>
<proteinExistence type="predicted"/>
<accession>M9LIF9</accession>
<protein>
    <submittedName>
        <fullName evidence="1">Uncharacterized protein</fullName>
    </submittedName>
</protein>
<evidence type="ECO:0000313" key="1">
    <source>
        <dbReference type="EMBL" id="GAC42865.1"/>
    </source>
</evidence>